<dbReference type="RefSeq" id="WP_344086597.1">
    <property type="nucleotide sequence ID" value="NZ_BAAALS010000030.1"/>
</dbReference>
<comment type="caution">
    <text evidence="2">The sequence shown here is derived from an EMBL/GenBank/DDBJ whole genome shotgun (WGS) entry which is preliminary data.</text>
</comment>
<organism evidence="2 3">
    <name type="scientific">Luedemannella helvata</name>
    <dbReference type="NCBI Taxonomy" id="349315"/>
    <lineage>
        <taxon>Bacteria</taxon>
        <taxon>Bacillati</taxon>
        <taxon>Actinomycetota</taxon>
        <taxon>Actinomycetes</taxon>
        <taxon>Micromonosporales</taxon>
        <taxon>Micromonosporaceae</taxon>
        <taxon>Luedemannella</taxon>
    </lineage>
</organism>
<protein>
    <submittedName>
        <fullName evidence="2">DUF2993 domain-containing protein</fullName>
    </submittedName>
</protein>
<feature type="transmembrane region" description="Helical" evidence="1">
    <location>
        <begin position="21"/>
        <end position="40"/>
    </location>
</feature>
<accession>A0ABP4XBJ6</accession>
<keyword evidence="1" id="KW-0812">Transmembrane</keyword>
<reference evidence="3" key="1">
    <citation type="journal article" date="2019" name="Int. J. Syst. Evol. Microbiol.">
        <title>The Global Catalogue of Microorganisms (GCM) 10K type strain sequencing project: providing services to taxonomists for standard genome sequencing and annotation.</title>
        <authorList>
            <consortium name="The Broad Institute Genomics Platform"/>
            <consortium name="The Broad Institute Genome Sequencing Center for Infectious Disease"/>
            <person name="Wu L."/>
            <person name="Ma J."/>
        </authorList>
    </citation>
    <scope>NUCLEOTIDE SEQUENCE [LARGE SCALE GENOMIC DNA]</scope>
    <source>
        <strain evidence="3">JCM 13249</strain>
    </source>
</reference>
<dbReference type="Pfam" id="PF11209">
    <property type="entry name" value="LmeA"/>
    <property type="match status" value="1"/>
</dbReference>
<sequence length="263" mass="27344">MVATVDHDTEVLHRPRRRRRGLGIGLLVVLLVLVGLVVAADRVGAGIAENRLVSVVETELDKQEITAAGTDVDIAGFPFLTQVASGRYDRITIVVDQLRSGGLSVKTLHIDAEDVTAEVSDLLSGAPKASAARVTGVATIAWDDLPRLLGYAGLGVGNATFAPAGEDVRVTGTVRVDGRQVPVSATAAFSVVKNQIRVKVSEASVAGADVPPEAKDYINNLQDELSVGYRVPPLPFGLTVTRVAATDAGLAVTAVAKDVPLAG</sequence>
<dbReference type="Proteomes" id="UP001500655">
    <property type="component" value="Unassembled WGS sequence"/>
</dbReference>
<gene>
    <name evidence="2" type="ORF">GCM10009681_49010</name>
</gene>
<proteinExistence type="predicted"/>
<dbReference type="InterPro" id="IPR021373">
    <property type="entry name" value="DUF2993"/>
</dbReference>
<evidence type="ECO:0000256" key="1">
    <source>
        <dbReference type="SAM" id="Phobius"/>
    </source>
</evidence>
<evidence type="ECO:0000313" key="2">
    <source>
        <dbReference type="EMBL" id="GAA1771750.1"/>
    </source>
</evidence>
<keyword evidence="1" id="KW-0472">Membrane</keyword>
<evidence type="ECO:0000313" key="3">
    <source>
        <dbReference type="Proteomes" id="UP001500655"/>
    </source>
</evidence>
<keyword evidence="3" id="KW-1185">Reference proteome</keyword>
<name>A0ABP4XBJ6_9ACTN</name>
<keyword evidence="1" id="KW-1133">Transmembrane helix</keyword>
<dbReference type="EMBL" id="BAAALS010000030">
    <property type="protein sequence ID" value="GAA1771750.1"/>
    <property type="molecule type" value="Genomic_DNA"/>
</dbReference>